<comment type="caution">
    <text evidence="2">The sequence shown here is derived from an EMBL/GenBank/DDBJ whole genome shotgun (WGS) entry which is preliminary data.</text>
</comment>
<organism evidence="2 3">
    <name type="scientific">Xenoophorus captivus</name>
    <dbReference type="NCBI Taxonomy" id="1517983"/>
    <lineage>
        <taxon>Eukaryota</taxon>
        <taxon>Metazoa</taxon>
        <taxon>Chordata</taxon>
        <taxon>Craniata</taxon>
        <taxon>Vertebrata</taxon>
        <taxon>Euteleostomi</taxon>
        <taxon>Actinopterygii</taxon>
        <taxon>Neopterygii</taxon>
        <taxon>Teleostei</taxon>
        <taxon>Neoteleostei</taxon>
        <taxon>Acanthomorphata</taxon>
        <taxon>Ovalentaria</taxon>
        <taxon>Atherinomorphae</taxon>
        <taxon>Cyprinodontiformes</taxon>
        <taxon>Goodeidae</taxon>
        <taxon>Xenoophorus</taxon>
    </lineage>
</organism>
<evidence type="ECO:0000256" key="1">
    <source>
        <dbReference type="SAM" id="Phobius"/>
    </source>
</evidence>
<keyword evidence="3" id="KW-1185">Reference proteome</keyword>
<keyword evidence="1" id="KW-0472">Membrane</keyword>
<evidence type="ECO:0000313" key="2">
    <source>
        <dbReference type="EMBL" id="MEQ2205161.1"/>
    </source>
</evidence>
<proteinExistence type="predicted"/>
<feature type="transmembrane region" description="Helical" evidence="1">
    <location>
        <begin position="81"/>
        <end position="101"/>
    </location>
</feature>
<keyword evidence="1" id="KW-1133">Transmembrane helix</keyword>
<name>A0ABV0RBU7_9TELE</name>
<accession>A0ABV0RBU7</accession>
<gene>
    <name evidence="2" type="ORF">XENOCAPTIV_027139</name>
</gene>
<dbReference type="Proteomes" id="UP001434883">
    <property type="component" value="Unassembled WGS sequence"/>
</dbReference>
<sequence>MLFCWKMKLYPSLCNISSKITPYLAPSTLPSPLTSFPVSAEESHPHIMMLPPPCVTAMILCSGQSALLVFKLLLTFTDLSVLVTAMSCWLFTCVMFFPLSVDG</sequence>
<keyword evidence="1" id="KW-0812">Transmembrane</keyword>
<evidence type="ECO:0000313" key="3">
    <source>
        <dbReference type="Proteomes" id="UP001434883"/>
    </source>
</evidence>
<reference evidence="2 3" key="1">
    <citation type="submission" date="2021-06" db="EMBL/GenBank/DDBJ databases">
        <authorList>
            <person name="Palmer J.M."/>
        </authorList>
    </citation>
    <scope>NUCLEOTIDE SEQUENCE [LARGE SCALE GENOMIC DNA]</scope>
    <source>
        <strain evidence="2 3">XC_2019</strain>
        <tissue evidence="2">Muscle</tissue>
    </source>
</reference>
<dbReference type="EMBL" id="JAHRIN010040563">
    <property type="protein sequence ID" value="MEQ2205161.1"/>
    <property type="molecule type" value="Genomic_DNA"/>
</dbReference>
<protein>
    <submittedName>
        <fullName evidence="2">Uncharacterized protein</fullName>
    </submittedName>
</protein>